<dbReference type="InterPro" id="IPR042099">
    <property type="entry name" value="ANL_N_sf"/>
</dbReference>
<dbReference type="Gene3D" id="3.40.50.12780">
    <property type="entry name" value="N-terminal domain of ligase-like"/>
    <property type="match status" value="1"/>
</dbReference>
<organism evidence="6">
    <name type="scientific">marine sediment metagenome</name>
    <dbReference type="NCBI Taxonomy" id="412755"/>
    <lineage>
        <taxon>unclassified sequences</taxon>
        <taxon>metagenomes</taxon>
        <taxon>ecological metagenomes</taxon>
    </lineage>
</organism>
<feature type="domain" description="AMP-dependent synthetase/ligase" evidence="5">
    <location>
        <begin position="89"/>
        <end position="297"/>
    </location>
</feature>
<dbReference type="GO" id="GO:0005886">
    <property type="term" value="C:plasma membrane"/>
    <property type="evidence" value="ECO:0007669"/>
    <property type="project" value="TreeGrafter"/>
</dbReference>
<dbReference type="Pfam" id="PF00501">
    <property type="entry name" value="AMP-binding"/>
    <property type="match status" value="1"/>
</dbReference>
<reference evidence="6" key="1">
    <citation type="journal article" date="2014" name="Front. Microbiol.">
        <title>High frequency of phylogenetically diverse reductive dehalogenase-homologous genes in deep subseafloor sedimentary metagenomes.</title>
        <authorList>
            <person name="Kawai M."/>
            <person name="Futagami T."/>
            <person name="Toyoda A."/>
            <person name="Takaki Y."/>
            <person name="Nishi S."/>
            <person name="Hori S."/>
            <person name="Arai W."/>
            <person name="Tsubouchi T."/>
            <person name="Morono Y."/>
            <person name="Uchiyama I."/>
            <person name="Ito T."/>
            <person name="Fujiyama A."/>
            <person name="Inagaki F."/>
            <person name="Takami H."/>
        </authorList>
    </citation>
    <scope>NUCLEOTIDE SEQUENCE</scope>
    <source>
        <strain evidence="6">Expedition CK06-06</strain>
    </source>
</reference>
<evidence type="ECO:0000256" key="2">
    <source>
        <dbReference type="ARBA" id="ARBA00022598"/>
    </source>
</evidence>
<name>X1C337_9ZZZZ</name>
<sequence>ATEKGKDELLSRVENSFMVRYLKTYFSQWLGPIEPKKEEISKSQNVLKYRDIIFGLLSVYWRLCDFFNTTIQNKKAGPDDNVSLGKHLEYNAKRYASNPAMYYEDIMYTYKEFNENINQYANYLLSLGVTKGEVINIFVENRPELLFLIAAMSKIGTIGALINTKQRSSVLLHSLTLNPVKIYFIGEELIEHFNEIKSELNLTGKEKLFFLKDKGKIDIPEDFIDLQEEIEDESRENPSIKTEIKGKDTYLYIFTSGTTGLPKAAHIRNMYTATSIIAWSNVILHMTPDDIMYISLP</sequence>
<accession>X1C337</accession>
<evidence type="ECO:0000256" key="1">
    <source>
        <dbReference type="ARBA" id="ARBA00006432"/>
    </source>
</evidence>
<evidence type="ECO:0000256" key="4">
    <source>
        <dbReference type="ARBA" id="ARBA00022840"/>
    </source>
</evidence>
<dbReference type="GO" id="GO:0044539">
    <property type="term" value="P:long-chain fatty acid import into cell"/>
    <property type="evidence" value="ECO:0007669"/>
    <property type="project" value="TreeGrafter"/>
</dbReference>
<dbReference type="SUPFAM" id="SSF56801">
    <property type="entry name" value="Acetyl-CoA synthetase-like"/>
    <property type="match status" value="1"/>
</dbReference>
<dbReference type="GO" id="GO:0004467">
    <property type="term" value="F:long-chain fatty acid-CoA ligase activity"/>
    <property type="evidence" value="ECO:0007669"/>
    <property type="project" value="TreeGrafter"/>
</dbReference>
<keyword evidence="2" id="KW-0436">Ligase</keyword>
<evidence type="ECO:0000313" key="6">
    <source>
        <dbReference type="EMBL" id="GAG87782.1"/>
    </source>
</evidence>
<feature type="non-terminal residue" evidence="6">
    <location>
        <position position="297"/>
    </location>
</feature>
<proteinExistence type="inferred from homology"/>
<keyword evidence="4" id="KW-0067">ATP-binding</keyword>
<dbReference type="GO" id="GO:0005324">
    <property type="term" value="F:long-chain fatty acid transmembrane transporter activity"/>
    <property type="evidence" value="ECO:0007669"/>
    <property type="project" value="TreeGrafter"/>
</dbReference>
<dbReference type="PROSITE" id="PS00455">
    <property type="entry name" value="AMP_BINDING"/>
    <property type="match status" value="1"/>
</dbReference>
<dbReference type="AlphaFoldDB" id="X1C337"/>
<keyword evidence="3" id="KW-0547">Nucleotide-binding</keyword>
<feature type="non-terminal residue" evidence="6">
    <location>
        <position position="1"/>
    </location>
</feature>
<comment type="caution">
    <text evidence="6">The sequence shown here is derived from an EMBL/GenBank/DDBJ whole genome shotgun (WGS) entry which is preliminary data.</text>
</comment>
<dbReference type="GO" id="GO:0005524">
    <property type="term" value="F:ATP binding"/>
    <property type="evidence" value="ECO:0007669"/>
    <property type="project" value="UniProtKB-KW"/>
</dbReference>
<dbReference type="PANTHER" id="PTHR43107:SF15">
    <property type="entry name" value="FATTY ACID TRANSPORT PROTEIN 3, ISOFORM A"/>
    <property type="match status" value="1"/>
</dbReference>
<comment type="similarity">
    <text evidence="1">Belongs to the ATP-dependent AMP-binding enzyme family.</text>
</comment>
<dbReference type="InterPro" id="IPR000873">
    <property type="entry name" value="AMP-dep_synth/lig_dom"/>
</dbReference>
<dbReference type="EMBL" id="BART01018251">
    <property type="protein sequence ID" value="GAG87782.1"/>
    <property type="molecule type" value="Genomic_DNA"/>
</dbReference>
<dbReference type="InterPro" id="IPR020845">
    <property type="entry name" value="AMP-binding_CS"/>
</dbReference>
<dbReference type="PANTHER" id="PTHR43107">
    <property type="entry name" value="LONG-CHAIN FATTY ACID TRANSPORT PROTEIN"/>
    <property type="match status" value="1"/>
</dbReference>
<evidence type="ECO:0000259" key="5">
    <source>
        <dbReference type="Pfam" id="PF00501"/>
    </source>
</evidence>
<gene>
    <name evidence="6" type="ORF">S01H4_34486</name>
</gene>
<evidence type="ECO:0000256" key="3">
    <source>
        <dbReference type="ARBA" id="ARBA00022741"/>
    </source>
</evidence>
<protein>
    <recommendedName>
        <fullName evidence="5">AMP-dependent synthetase/ligase domain-containing protein</fullName>
    </recommendedName>
</protein>